<gene>
    <name evidence="8" type="ORF">PBRA_004881</name>
</gene>
<dbReference type="GO" id="GO:0016592">
    <property type="term" value="C:mediator complex"/>
    <property type="evidence" value="ECO:0007669"/>
    <property type="project" value="TreeGrafter"/>
</dbReference>
<dbReference type="GO" id="GO:0005667">
    <property type="term" value="C:transcription regulator complex"/>
    <property type="evidence" value="ECO:0007669"/>
    <property type="project" value="TreeGrafter"/>
</dbReference>
<evidence type="ECO:0000313" key="9">
    <source>
        <dbReference type="Proteomes" id="UP000039324"/>
    </source>
</evidence>
<evidence type="ECO:0000256" key="6">
    <source>
        <dbReference type="SAM" id="MobiDB-lite"/>
    </source>
</evidence>
<dbReference type="GO" id="GO:0010628">
    <property type="term" value="P:positive regulation of gene expression"/>
    <property type="evidence" value="ECO:0007669"/>
    <property type="project" value="TreeGrafter"/>
</dbReference>
<comment type="similarity">
    <text evidence="2">Belongs to the Mediator complex subunit 23 family.</text>
</comment>
<sequence length="1292" mass="143021">MRRPMFSNLWTVLCAMALSLLQSYGASITRDSRLELSTSIIETLFHSPSKEEPPRCAVDLLSILPLPESIVTSAPSTGSSKAASGSAPTAVPLQALSRTAIPPSLRDFVSGNQRHVRNVAMLTSRAGTHQLTASTVLTDDLPLQLKTVSKSRDTAIWTHYNLITERAPLYMFRPDVNHEAVTKRRSLCGAVVLRILTLIASSRSRAAAASASATTSSTTPGPTEHPPPTPSSAGIAMPRPSSSGSLLTSVPVGNTNNSKSIMTSWKGDWGEWLILSDQLNAFLLHGLVEFEEFVMMLVHSGKSYFGGAPLRDNCIVWLVTQMMPLEVVKQTLSIDFNNREKRGAHLADCLTAFHDPSSGRTTDGQSELLDSAIACLFWRLRALSKDFVMSSAPSNIDMLHEHYGAWWKRTADALDFFELDEASILKLAVLSHISSQVVADRVVRFLNDDSKDARLSWQTLPGQLVFSGRTKPLQTALLYNLSIQCRNRIASGFMDRLLDPPTMQIGASKIMPPGLLETYVRLLYIAPFALHNHLGKLYSRVGALRTLPAFQAHTLLELANYRLYRLVKHQSALKMLFQTIGKALSEGLPHPQLVDSAVAILLKIAISTPLAPEDHPVKLPLVVERAIIIGIARASKSPRSRLSSAETSQTLERCRNVYPHPFSQQALQWMPETMRIHLANRPPEECLATISWADAQSAARRPEFASLLDFRPKLDEVAATMAQNPTMRSQFLCIVAMIWLQHQSHFLEYEYNFQTAIHHMLPSEVPDAAVCLVHFLINALQSGRIASATNMVPVQVVSALLVQFAWDSRLVPIDLVILALCDRTDCPESFTIIRELLITNDAFAERIELLAGPDAPVVCHWEDPDYLQKHTEYQTTFAEISSYDSAVSGGMIDMDPVLPVYYGNLCVKIVPVLDVLIGRLVEHEHKDLLQEVVMRFRKLYALYHHSPISYVLDSLKYYDGSLALDLAVCKALLRLCTTETSSEFSNEFVRYVSCDDDDEEFAFSQPSFFLGLLLRLSDQITIVSSAGVVSETSPQFFHEFQCSLAQVLSTTQLELLTIPVSLPTICRSMLAAALDTDVSSKPSSSKIMHALALLLDNLPSRYMVESVKALVDLYQQCVDELSGEELDEASPFWTQLLDSDWKSLSVSLLDNRYARLLSATHHIISHSPATLQSFVTRLSSSITAPISPLPFHYLCRSFSPFLVPSGPVNEQDSAAYGTACMMLLHQLAGCARRPSDYSPQDKIHVDAVMDFTAHAIPSLLPHIAPRSIARMRILRSRLPAAFSNRLDMSVSA</sequence>
<feature type="compositionally biased region" description="Low complexity" evidence="6">
    <location>
        <begin position="210"/>
        <end position="222"/>
    </location>
</feature>
<keyword evidence="4" id="KW-0804">Transcription</keyword>
<evidence type="ECO:0000256" key="3">
    <source>
        <dbReference type="ARBA" id="ARBA00023015"/>
    </source>
</evidence>
<evidence type="ECO:0000256" key="5">
    <source>
        <dbReference type="ARBA" id="ARBA00023242"/>
    </source>
</evidence>
<name>A0A0G4IM82_PLABS</name>
<feature type="chain" id="PRO_5005192765" evidence="7">
    <location>
        <begin position="26"/>
        <end position="1292"/>
    </location>
</feature>
<comment type="subcellular location">
    <subcellularLocation>
        <location evidence="1">Nucleus</location>
    </subcellularLocation>
</comment>
<evidence type="ECO:0000256" key="4">
    <source>
        <dbReference type="ARBA" id="ARBA00023163"/>
    </source>
</evidence>
<feature type="signal peptide" evidence="7">
    <location>
        <begin position="1"/>
        <end position="25"/>
    </location>
</feature>
<organism evidence="8 9">
    <name type="scientific">Plasmodiophora brassicae</name>
    <name type="common">Clubroot disease agent</name>
    <dbReference type="NCBI Taxonomy" id="37360"/>
    <lineage>
        <taxon>Eukaryota</taxon>
        <taxon>Sar</taxon>
        <taxon>Rhizaria</taxon>
        <taxon>Endomyxa</taxon>
        <taxon>Phytomyxea</taxon>
        <taxon>Plasmodiophorida</taxon>
        <taxon>Plasmodiophoridae</taxon>
        <taxon>Plasmodiophora</taxon>
    </lineage>
</organism>
<dbReference type="Proteomes" id="UP000039324">
    <property type="component" value="Unassembled WGS sequence"/>
</dbReference>
<evidence type="ECO:0000256" key="2">
    <source>
        <dbReference type="ARBA" id="ARBA00010222"/>
    </source>
</evidence>
<evidence type="ECO:0000256" key="7">
    <source>
        <dbReference type="SAM" id="SignalP"/>
    </source>
</evidence>
<dbReference type="PANTHER" id="PTHR12691">
    <property type="entry name" value="MEDIATOR OF RNA POLYMERASE II TRANSCRIPTION SUBUNIT 23"/>
    <property type="match status" value="1"/>
</dbReference>
<keyword evidence="3" id="KW-0805">Transcription regulation</keyword>
<keyword evidence="9" id="KW-1185">Reference proteome</keyword>
<dbReference type="OrthoDB" id="9982951at2759"/>
<dbReference type="PANTHER" id="PTHR12691:SF10">
    <property type="entry name" value="MEDIATOR OF RNA POLYMERASE II TRANSCRIPTION SUBUNIT 23"/>
    <property type="match status" value="1"/>
</dbReference>
<reference evidence="8 9" key="1">
    <citation type="submission" date="2015-02" db="EMBL/GenBank/DDBJ databases">
        <authorList>
            <person name="Chooi Y.-H."/>
        </authorList>
    </citation>
    <scope>NUCLEOTIDE SEQUENCE [LARGE SCALE GENOMIC DNA]</scope>
    <source>
        <strain evidence="8">E3</strain>
    </source>
</reference>
<evidence type="ECO:0000313" key="8">
    <source>
        <dbReference type="EMBL" id="CEO96210.1"/>
    </source>
</evidence>
<dbReference type="InterPro" id="IPR021629">
    <property type="entry name" value="Mediator_Med23"/>
</dbReference>
<proteinExistence type="inferred from homology"/>
<dbReference type="EMBL" id="CDSF01000057">
    <property type="protein sequence ID" value="CEO96210.1"/>
    <property type="molecule type" value="Genomic_DNA"/>
</dbReference>
<protein>
    <submittedName>
        <fullName evidence="8">Uncharacterized protein</fullName>
    </submittedName>
</protein>
<feature type="compositionally biased region" description="Polar residues" evidence="6">
    <location>
        <begin position="240"/>
        <end position="250"/>
    </location>
</feature>
<dbReference type="Pfam" id="PF11573">
    <property type="entry name" value="Med23"/>
    <property type="match status" value="1"/>
</dbReference>
<dbReference type="GO" id="GO:0006357">
    <property type="term" value="P:regulation of transcription by RNA polymerase II"/>
    <property type="evidence" value="ECO:0007669"/>
    <property type="project" value="TreeGrafter"/>
</dbReference>
<keyword evidence="7" id="KW-0732">Signal</keyword>
<accession>A0A0G4IM82</accession>
<evidence type="ECO:0000256" key="1">
    <source>
        <dbReference type="ARBA" id="ARBA00004123"/>
    </source>
</evidence>
<dbReference type="STRING" id="37360.A0A0G4IM82"/>
<keyword evidence="5" id="KW-0539">Nucleus</keyword>
<feature type="region of interest" description="Disordered" evidence="6">
    <location>
        <begin position="210"/>
        <end position="250"/>
    </location>
</feature>